<feature type="non-terminal residue" evidence="1">
    <location>
        <position position="67"/>
    </location>
</feature>
<proteinExistence type="predicted"/>
<sequence>VSSDDFLVARRQHDDRITARQECWHHSYERVASTSIFLAPWPSAWDHLGEGWARVAHPDAPRAVPDV</sequence>
<name>A0A6J4JEM4_9ACTN</name>
<organism evidence="1">
    <name type="scientific">uncultured Acidimicrobiales bacterium</name>
    <dbReference type="NCBI Taxonomy" id="310071"/>
    <lineage>
        <taxon>Bacteria</taxon>
        <taxon>Bacillati</taxon>
        <taxon>Actinomycetota</taxon>
        <taxon>Acidimicrobiia</taxon>
        <taxon>Acidimicrobiales</taxon>
        <taxon>environmental samples</taxon>
    </lineage>
</organism>
<feature type="non-terminal residue" evidence="1">
    <location>
        <position position="1"/>
    </location>
</feature>
<protein>
    <submittedName>
        <fullName evidence="1">Uncharacterized protein</fullName>
    </submittedName>
</protein>
<dbReference type="EMBL" id="CADCTB010000222">
    <property type="protein sequence ID" value="CAA9278460.1"/>
    <property type="molecule type" value="Genomic_DNA"/>
</dbReference>
<reference evidence="1" key="1">
    <citation type="submission" date="2020-02" db="EMBL/GenBank/DDBJ databases">
        <authorList>
            <person name="Meier V. D."/>
        </authorList>
    </citation>
    <scope>NUCLEOTIDE SEQUENCE</scope>
    <source>
        <strain evidence="1">AVDCRST_MAG10</strain>
    </source>
</reference>
<gene>
    <name evidence="1" type="ORF">AVDCRST_MAG10-3741</name>
</gene>
<evidence type="ECO:0000313" key="1">
    <source>
        <dbReference type="EMBL" id="CAA9278460.1"/>
    </source>
</evidence>
<dbReference type="AlphaFoldDB" id="A0A6J4JEM4"/>
<accession>A0A6J4JEM4</accession>